<evidence type="ECO:0000256" key="3">
    <source>
        <dbReference type="ARBA" id="ARBA00022475"/>
    </source>
</evidence>
<keyword evidence="3" id="KW-1003">Cell membrane</keyword>
<keyword evidence="4 7" id="KW-0812">Transmembrane</keyword>
<organism evidence="9 10">
    <name type="scientific">Lichenibacterium minor</name>
    <dbReference type="NCBI Taxonomy" id="2316528"/>
    <lineage>
        <taxon>Bacteria</taxon>
        <taxon>Pseudomonadati</taxon>
        <taxon>Pseudomonadota</taxon>
        <taxon>Alphaproteobacteria</taxon>
        <taxon>Hyphomicrobiales</taxon>
        <taxon>Lichenihabitantaceae</taxon>
        <taxon>Lichenibacterium</taxon>
    </lineage>
</organism>
<evidence type="ECO:0000256" key="7">
    <source>
        <dbReference type="RuleBase" id="RU363032"/>
    </source>
</evidence>
<keyword evidence="6 7" id="KW-0472">Membrane</keyword>
<dbReference type="SUPFAM" id="SSF161098">
    <property type="entry name" value="MetI-like"/>
    <property type="match status" value="1"/>
</dbReference>
<dbReference type="PROSITE" id="PS50928">
    <property type="entry name" value="ABC_TM1"/>
    <property type="match status" value="1"/>
</dbReference>
<comment type="caution">
    <text evidence="9">The sequence shown here is derived from an EMBL/GenBank/DDBJ whole genome shotgun (WGS) entry which is preliminary data.</text>
</comment>
<feature type="transmembrane region" description="Helical" evidence="7">
    <location>
        <begin position="9"/>
        <end position="30"/>
    </location>
</feature>
<dbReference type="InterPro" id="IPR035906">
    <property type="entry name" value="MetI-like_sf"/>
</dbReference>
<dbReference type="Pfam" id="PF00528">
    <property type="entry name" value="BPD_transp_1"/>
    <property type="match status" value="1"/>
</dbReference>
<gene>
    <name evidence="9" type="ORF">D3273_23150</name>
</gene>
<dbReference type="CDD" id="cd06261">
    <property type="entry name" value="TM_PBP2"/>
    <property type="match status" value="1"/>
</dbReference>
<reference evidence="9 10" key="1">
    <citation type="submission" date="2018-12" db="EMBL/GenBank/DDBJ databases">
        <authorList>
            <person name="Grouzdev D.S."/>
            <person name="Krutkina M.S."/>
        </authorList>
    </citation>
    <scope>NUCLEOTIDE SEQUENCE [LARGE SCALE GENOMIC DNA]</scope>
    <source>
        <strain evidence="9 10">RmlP026</strain>
    </source>
</reference>
<keyword evidence="2 7" id="KW-0813">Transport</keyword>
<feature type="transmembrane region" description="Helical" evidence="7">
    <location>
        <begin position="239"/>
        <end position="261"/>
    </location>
</feature>
<comment type="subcellular location">
    <subcellularLocation>
        <location evidence="1 7">Cell membrane</location>
        <topology evidence="1 7">Multi-pass membrane protein</topology>
    </subcellularLocation>
</comment>
<dbReference type="PANTHER" id="PTHR43163:SF6">
    <property type="entry name" value="DIPEPTIDE TRANSPORT SYSTEM PERMEASE PROTEIN DPPB-RELATED"/>
    <property type="match status" value="1"/>
</dbReference>
<name>A0A4Q2TZN4_9HYPH</name>
<dbReference type="InterPro" id="IPR000515">
    <property type="entry name" value="MetI-like"/>
</dbReference>
<dbReference type="Proteomes" id="UP000290759">
    <property type="component" value="Unassembled WGS sequence"/>
</dbReference>
<dbReference type="Gene3D" id="1.10.3720.10">
    <property type="entry name" value="MetI-like"/>
    <property type="match status" value="1"/>
</dbReference>
<feature type="transmembrane region" description="Helical" evidence="7">
    <location>
        <begin position="99"/>
        <end position="122"/>
    </location>
</feature>
<accession>A0A4Q2TZN4</accession>
<evidence type="ECO:0000256" key="2">
    <source>
        <dbReference type="ARBA" id="ARBA00022448"/>
    </source>
</evidence>
<dbReference type="RefSeq" id="WP_129229263.1">
    <property type="nucleotide sequence ID" value="NZ_QYBB01000046.1"/>
</dbReference>
<dbReference type="Pfam" id="PF19300">
    <property type="entry name" value="BPD_transp_1_N"/>
    <property type="match status" value="1"/>
</dbReference>
<protein>
    <submittedName>
        <fullName evidence="9">ABC transporter permease</fullName>
    </submittedName>
</protein>
<comment type="similarity">
    <text evidence="7">Belongs to the binding-protein-dependent transport system permease family.</text>
</comment>
<feature type="transmembrane region" description="Helical" evidence="7">
    <location>
        <begin position="134"/>
        <end position="158"/>
    </location>
</feature>
<evidence type="ECO:0000256" key="6">
    <source>
        <dbReference type="ARBA" id="ARBA00023136"/>
    </source>
</evidence>
<evidence type="ECO:0000313" key="10">
    <source>
        <dbReference type="Proteomes" id="UP000290759"/>
    </source>
</evidence>
<proteinExistence type="inferred from homology"/>
<sequence length="314" mass="32762">MGRFLLGRLFGLLPILFGTSLVSFLLIRMVPGDPAVALLGLDADDAALSALRRNLSLDQPLPMQYAAWLGHVLTGDFGRSIQGGRAVLPLLGGALAPTALLAAAALLVSLVIAVPAGVVAATRRNTAADVAASLAALCGLSMPSFWLGLLLILAFSVVLPVLPASGYASPLADPGGCLLHLVLPALTLGAALAAATMRMTRAAMLEVLRADYVRTARAKGLPLRSVVWRHAFRNARIPIVTLLGIQVGQLLGGVVVTETVFSWPGIGKLTVDAIFARDYPVIQGAVLLTATLFVLVNLATDVVYAVLDPRIRFA</sequence>
<feature type="transmembrane region" description="Helical" evidence="7">
    <location>
        <begin position="281"/>
        <end position="307"/>
    </location>
</feature>
<dbReference type="EMBL" id="QYBB01000046">
    <property type="protein sequence ID" value="RYC29599.1"/>
    <property type="molecule type" value="Genomic_DNA"/>
</dbReference>
<evidence type="ECO:0000259" key="8">
    <source>
        <dbReference type="PROSITE" id="PS50928"/>
    </source>
</evidence>
<evidence type="ECO:0000256" key="5">
    <source>
        <dbReference type="ARBA" id="ARBA00022989"/>
    </source>
</evidence>
<dbReference type="OrthoDB" id="9805855at2"/>
<dbReference type="GO" id="GO:0071916">
    <property type="term" value="F:dipeptide transmembrane transporter activity"/>
    <property type="evidence" value="ECO:0007669"/>
    <property type="project" value="TreeGrafter"/>
</dbReference>
<feature type="domain" description="ABC transmembrane type-1" evidence="8">
    <location>
        <begin position="95"/>
        <end position="304"/>
    </location>
</feature>
<dbReference type="AlphaFoldDB" id="A0A4Q2TZN4"/>
<evidence type="ECO:0000256" key="1">
    <source>
        <dbReference type="ARBA" id="ARBA00004651"/>
    </source>
</evidence>
<reference evidence="9 10" key="2">
    <citation type="submission" date="2019-02" db="EMBL/GenBank/DDBJ databases">
        <title>'Lichenibacterium ramalinii' gen. nov. sp. nov., 'Lichenibacterium minor' gen. nov. sp. nov.</title>
        <authorList>
            <person name="Pankratov T."/>
        </authorList>
    </citation>
    <scope>NUCLEOTIDE SEQUENCE [LARGE SCALE GENOMIC DNA]</scope>
    <source>
        <strain evidence="9 10">RmlP026</strain>
    </source>
</reference>
<keyword evidence="5 7" id="KW-1133">Transmembrane helix</keyword>
<evidence type="ECO:0000256" key="4">
    <source>
        <dbReference type="ARBA" id="ARBA00022692"/>
    </source>
</evidence>
<dbReference type="GO" id="GO:0005886">
    <property type="term" value="C:plasma membrane"/>
    <property type="evidence" value="ECO:0007669"/>
    <property type="project" value="UniProtKB-SubCell"/>
</dbReference>
<dbReference type="InterPro" id="IPR045621">
    <property type="entry name" value="BPD_transp_1_N"/>
</dbReference>
<feature type="transmembrane region" description="Helical" evidence="7">
    <location>
        <begin position="178"/>
        <end position="195"/>
    </location>
</feature>
<keyword evidence="10" id="KW-1185">Reference proteome</keyword>
<dbReference type="PANTHER" id="PTHR43163">
    <property type="entry name" value="DIPEPTIDE TRANSPORT SYSTEM PERMEASE PROTEIN DPPB-RELATED"/>
    <property type="match status" value="1"/>
</dbReference>
<evidence type="ECO:0000313" key="9">
    <source>
        <dbReference type="EMBL" id="RYC29599.1"/>
    </source>
</evidence>